<gene>
    <name evidence="2" type="ORF">C6570_04305</name>
</gene>
<dbReference type="EMBL" id="CP027666">
    <property type="protein sequence ID" value="AVO33561.1"/>
    <property type="molecule type" value="Genomic_DNA"/>
</dbReference>
<dbReference type="KEGG" id="otk:C6570_04305"/>
<sequence>MARRKKNGDEGSIWLVIAVVTLLLVPIALAIGRIYFGRKVGNTCARLEGGENCFALSEDESIELKYKKAELHRITNLLRAAMQRGADASLAVNKDGSFSARSNLGKSIRALVGKYEPLQASLASDVDELGELPLARWESFRSAVRQQGACEWGLWAWAVAFVGFYGYGWTRTEGPTVWGSLLFAGLLAALAYVVGYFAWAQKARQLVPAMNASMATD</sequence>
<reference evidence="2 3" key="1">
    <citation type="submission" date="2018-03" db="EMBL/GenBank/DDBJ databases">
        <title>Genome sequencing of Ottowia sp.</title>
        <authorList>
            <person name="Kim S.-J."/>
            <person name="Heo J."/>
            <person name="Kwon S.-W."/>
        </authorList>
    </citation>
    <scope>NUCLEOTIDE SEQUENCE [LARGE SCALE GENOMIC DNA]</scope>
    <source>
        <strain evidence="2 3">KADR8-3</strain>
    </source>
</reference>
<evidence type="ECO:0000313" key="2">
    <source>
        <dbReference type="EMBL" id="AVO33561.1"/>
    </source>
</evidence>
<accession>A0A2S0MCR1</accession>
<feature type="transmembrane region" description="Helical" evidence="1">
    <location>
        <begin position="12"/>
        <end position="36"/>
    </location>
</feature>
<evidence type="ECO:0000313" key="3">
    <source>
        <dbReference type="Proteomes" id="UP000239709"/>
    </source>
</evidence>
<organism evidence="2 3">
    <name type="scientific">Ottowia oryzae</name>
    <dbReference type="NCBI Taxonomy" id="2109914"/>
    <lineage>
        <taxon>Bacteria</taxon>
        <taxon>Pseudomonadati</taxon>
        <taxon>Pseudomonadota</taxon>
        <taxon>Betaproteobacteria</taxon>
        <taxon>Burkholderiales</taxon>
        <taxon>Comamonadaceae</taxon>
        <taxon>Ottowia</taxon>
    </lineage>
</organism>
<dbReference type="RefSeq" id="WP_106702124.1">
    <property type="nucleotide sequence ID" value="NZ_CP027666.1"/>
</dbReference>
<keyword evidence="1" id="KW-1133">Transmembrane helix</keyword>
<evidence type="ECO:0000256" key="1">
    <source>
        <dbReference type="SAM" id="Phobius"/>
    </source>
</evidence>
<feature type="transmembrane region" description="Helical" evidence="1">
    <location>
        <begin position="176"/>
        <end position="199"/>
    </location>
</feature>
<name>A0A2S0MCR1_9BURK</name>
<feature type="transmembrane region" description="Helical" evidence="1">
    <location>
        <begin position="152"/>
        <end position="170"/>
    </location>
</feature>
<keyword evidence="1" id="KW-0472">Membrane</keyword>
<dbReference type="AlphaFoldDB" id="A0A2S0MCR1"/>
<protein>
    <submittedName>
        <fullName evidence="2">Uncharacterized protein</fullName>
    </submittedName>
</protein>
<dbReference type="Proteomes" id="UP000239709">
    <property type="component" value="Chromosome"/>
</dbReference>
<keyword evidence="1" id="KW-0812">Transmembrane</keyword>
<proteinExistence type="predicted"/>
<keyword evidence="3" id="KW-1185">Reference proteome</keyword>